<dbReference type="RefSeq" id="WP_003321272.1">
    <property type="nucleotide sequence ID" value="NZ_ALPT02000044.1"/>
</dbReference>
<dbReference type="Proteomes" id="UP000297014">
    <property type="component" value="Unassembled WGS sequence"/>
</dbReference>
<protein>
    <submittedName>
        <fullName evidence="1">Uncharacterized protein</fullName>
    </submittedName>
</protein>
<keyword evidence="3" id="KW-1185">Reference proteome</keyword>
<gene>
    <name evidence="2" type="ORF">AJ85_05660</name>
    <name evidence="1" type="ORF">BALCAV_0213690</name>
</gene>
<dbReference type="EMBL" id="ALPT02000044">
    <property type="protein sequence ID" value="KGA96865.1"/>
    <property type="molecule type" value="Genomic_DNA"/>
</dbReference>
<dbReference type="eggNOG" id="COG5005">
    <property type="taxonomic scope" value="Bacteria"/>
</dbReference>
<dbReference type="STRING" id="1218173.BALCAV_0213690"/>
<organism evidence="1 3">
    <name type="scientific">Alkalihalobacillus alcalophilus ATCC 27647 = CGMCC 1.3604</name>
    <dbReference type="NCBI Taxonomy" id="1218173"/>
    <lineage>
        <taxon>Bacteria</taxon>
        <taxon>Bacillati</taxon>
        <taxon>Bacillota</taxon>
        <taxon>Bacilli</taxon>
        <taxon>Bacillales</taxon>
        <taxon>Bacillaceae</taxon>
        <taxon>Alkalihalobacillus</taxon>
    </lineage>
</organism>
<name>A0A094XDL5_ALKAL</name>
<reference evidence="2 4" key="2">
    <citation type="submission" date="2014-01" db="EMBL/GenBank/DDBJ databases">
        <title>Draft genome sequencing of Bacillus alcalophilus CGMCC 1.3604.</title>
        <authorList>
            <person name="Yang J."/>
            <person name="Diao L."/>
            <person name="Yang S."/>
        </authorList>
    </citation>
    <scope>NUCLEOTIDE SEQUENCE [LARGE SCALE GENOMIC DNA]</scope>
    <source>
        <strain evidence="2 4">CGMCC 1.3604</strain>
    </source>
</reference>
<evidence type="ECO:0000313" key="3">
    <source>
        <dbReference type="Proteomes" id="UP000002754"/>
    </source>
</evidence>
<accession>A0A094XDL5</accession>
<sequence length="145" mass="15953">MTFKSGAPEFLARKKAATFALLQNHAGAIERHAKSHASWNDRTGHTRQAIHSGVDNDGDELVLYLSHGQETGNYMEEGTGLHGPRKQSYTIKPKNMKALHWIGGNHPVKAVTHPGIKARPIIDPTLDANMPKVRDSLKKFWGAIG</sequence>
<proteinExistence type="predicted"/>
<evidence type="ECO:0000313" key="4">
    <source>
        <dbReference type="Proteomes" id="UP000297014"/>
    </source>
</evidence>
<dbReference type="OrthoDB" id="1684528at2"/>
<evidence type="ECO:0000313" key="1">
    <source>
        <dbReference type="EMBL" id="KGA96865.1"/>
    </source>
</evidence>
<evidence type="ECO:0000313" key="2">
    <source>
        <dbReference type="EMBL" id="THG91309.1"/>
    </source>
</evidence>
<dbReference type="AlphaFoldDB" id="A0A094XDL5"/>
<dbReference type="Proteomes" id="UP000002754">
    <property type="component" value="Unassembled WGS sequence"/>
</dbReference>
<comment type="caution">
    <text evidence="1">The sequence shown here is derived from an EMBL/GenBank/DDBJ whole genome shotgun (WGS) entry which is preliminary data.</text>
</comment>
<dbReference type="EMBL" id="JALP01000078">
    <property type="protein sequence ID" value="THG91309.1"/>
    <property type="molecule type" value="Genomic_DNA"/>
</dbReference>
<reference evidence="1 3" key="1">
    <citation type="journal article" date="2014" name="Genome Announc.">
        <title>Draft Genome Sequence of Bacillus alcalophilus AV1934, a Classic Alkaliphile Isolated from Human Feces in 1934.</title>
        <authorList>
            <person name="Attie O."/>
            <person name="Jayaprakash A."/>
            <person name="Shah H."/>
            <person name="Paulsen I.T."/>
            <person name="Morino M."/>
            <person name="Takahashi Y."/>
            <person name="Narumi I."/>
            <person name="Sachidanandam R."/>
            <person name="Satoh K."/>
            <person name="Ito M."/>
            <person name="Krulwich T.A."/>
        </authorList>
    </citation>
    <scope>NUCLEOTIDE SEQUENCE [LARGE SCALE GENOMIC DNA]</scope>
    <source>
        <strain evidence="1 3">AV1934</strain>
    </source>
</reference>